<feature type="domain" description="Transposase IS110-like N-terminal" evidence="2">
    <location>
        <begin position="8"/>
        <end position="162"/>
    </location>
</feature>
<keyword evidence="5" id="KW-1185">Reference proteome</keyword>
<dbReference type="NCBIfam" id="NF033542">
    <property type="entry name" value="transpos_IS110"/>
    <property type="match status" value="1"/>
</dbReference>
<reference evidence="4 5" key="1">
    <citation type="submission" date="2021-05" db="EMBL/GenBank/DDBJ databases">
        <title>A Polyphasic approach of four new species of the genus Ohtaekwangia: Ohtaekwangia histidinii sp. nov., Ohtaekwangia cretensis sp. nov., Ohtaekwangia indiensis sp. nov., Ohtaekwangia reichenbachii sp. nov. from diverse environment.</title>
        <authorList>
            <person name="Octaviana S."/>
        </authorList>
    </citation>
    <scope>NUCLEOTIDE SEQUENCE [LARGE SCALE GENOMIC DNA]</scope>
    <source>
        <strain evidence="4 5">PWU5</strain>
    </source>
</reference>
<dbReference type="GO" id="GO:0006313">
    <property type="term" value="P:DNA transposition"/>
    <property type="evidence" value="ECO:0007669"/>
    <property type="project" value="InterPro"/>
</dbReference>
<evidence type="ECO:0000259" key="2">
    <source>
        <dbReference type="Pfam" id="PF01548"/>
    </source>
</evidence>
<comment type="caution">
    <text evidence="4">The sequence shown here is derived from an EMBL/GenBank/DDBJ whole genome shotgun (WGS) entry which is preliminary data.</text>
</comment>
<dbReference type="RefSeq" id="WP_254088035.1">
    <property type="nucleotide sequence ID" value="NZ_JAHESE010000081.1"/>
</dbReference>
<dbReference type="Pfam" id="PF01548">
    <property type="entry name" value="DEDD_Tnp_IS110"/>
    <property type="match status" value="1"/>
</dbReference>
<feature type="domain" description="Transposase IS116/IS110/IS902 C-terminal" evidence="3">
    <location>
        <begin position="210"/>
        <end position="293"/>
    </location>
</feature>
<dbReference type="InterPro" id="IPR002525">
    <property type="entry name" value="Transp_IS110-like_N"/>
</dbReference>
<dbReference type="PANTHER" id="PTHR33055">
    <property type="entry name" value="TRANSPOSASE FOR INSERTION SEQUENCE ELEMENT IS1111A"/>
    <property type="match status" value="1"/>
</dbReference>
<dbReference type="PANTHER" id="PTHR33055:SF13">
    <property type="entry name" value="TRANSPOSASE"/>
    <property type="match status" value="1"/>
</dbReference>
<dbReference type="Proteomes" id="UP001319080">
    <property type="component" value="Unassembled WGS sequence"/>
</dbReference>
<dbReference type="InterPro" id="IPR003346">
    <property type="entry name" value="Transposase_20"/>
</dbReference>
<keyword evidence="1" id="KW-0175">Coiled coil</keyword>
<name>A0AAP2E529_9BACT</name>
<dbReference type="AlphaFoldDB" id="A0AAP2E529"/>
<accession>A0AAP2E529</accession>
<evidence type="ECO:0000256" key="1">
    <source>
        <dbReference type="SAM" id="Coils"/>
    </source>
</evidence>
<feature type="coiled-coil region" evidence="1">
    <location>
        <begin position="139"/>
        <end position="201"/>
    </location>
</feature>
<protein>
    <submittedName>
        <fullName evidence="4">IS110 family transposase</fullName>
    </submittedName>
</protein>
<dbReference type="GO" id="GO:0003677">
    <property type="term" value="F:DNA binding"/>
    <property type="evidence" value="ECO:0007669"/>
    <property type="project" value="InterPro"/>
</dbReference>
<dbReference type="GO" id="GO:0004803">
    <property type="term" value="F:transposase activity"/>
    <property type="evidence" value="ECO:0007669"/>
    <property type="project" value="InterPro"/>
</dbReference>
<dbReference type="EMBL" id="JAHESE010000081">
    <property type="protein sequence ID" value="MBT1712473.1"/>
    <property type="molecule type" value="Genomic_DNA"/>
</dbReference>
<dbReference type="InterPro" id="IPR047650">
    <property type="entry name" value="Transpos_IS110"/>
</dbReference>
<gene>
    <name evidence="4" type="ORF">KK062_29835</name>
</gene>
<sequence>MEHVIYSIGLDVDKHTFKASFKSKEGLNRSIVKASREFPNNPTGFKELHQWVQKHRKAQQASLSITMEATGVYHDNLAWHLHTAQYVVHIVLPTRAKRYMQSMGIKSKNDQIDAQGLADMGMQQELEPWKPASPNMLVLRSLTRQVEMFQETRTTLSNQLEAAEHLAFADDLIIKNLESIVQTMEENIKMLKERITETIQKDPVLSGKYELVKPLKGMGILTFATIVAETGGFELFKNQKQLVSYAGYDVVENQSGGRIGKTRISKQGNAHIRRILFMASFNMVKYQISTFYQLYERVYDRTKIKMKGYVAIQRKLLCLLYTLWKKDTAFDPNHLNLLKDASHAAKNKVAAT</sequence>
<dbReference type="Pfam" id="PF02371">
    <property type="entry name" value="Transposase_20"/>
    <property type="match status" value="1"/>
</dbReference>
<evidence type="ECO:0000259" key="3">
    <source>
        <dbReference type="Pfam" id="PF02371"/>
    </source>
</evidence>
<proteinExistence type="predicted"/>
<evidence type="ECO:0000313" key="5">
    <source>
        <dbReference type="Proteomes" id="UP001319080"/>
    </source>
</evidence>
<organism evidence="4 5">
    <name type="scientific">Dawidia cretensis</name>
    <dbReference type="NCBI Taxonomy" id="2782350"/>
    <lineage>
        <taxon>Bacteria</taxon>
        <taxon>Pseudomonadati</taxon>
        <taxon>Bacteroidota</taxon>
        <taxon>Cytophagia</taxon>
        <taxon>Cytophagales</taxon>
        <taxon>Chryseotaleaceae</taxon>
        <taxon>Dawidia</taxon>
    </lineage>
</organism>
<evidence type="ECO:0000313" key="4">
    <source>
        <dbReference type="EMBL" id="MBT1712473.1"/>
    </source>
</evidence>